<evidence type="ECO:0000313" key="2">
    <source>
        <dbReference type="EMBL" id="MBP1044538.1"/>
    </source>
</evidence>
<dbReference type="InterPro" id="IPR001387">
    <property type="entry name" value="Cro/C1-type_HTH"/>
</dbReference>
<dbReference type="SUPFAM" id="SSF47413">
    <property type="entry name" value="lambda repressor-like DNA-binding domains"/>
    <property type="match status" value="1"/>
</dbReference>
<comment type="caution">
    <text evidence="2">The sequence shown here is derived from an EMBL/GenBank/DDBJ whole genome shotgun (WGS) entry which is preliminary data.</text>
</comment>
<dbReference type="Gene3D" id="1.10.260.40">
    <property type="entry name" value="lambda repressor-like DNA-binding domains"/>
    <property type="match status" value="1"/>
</dbReference>
<dbReference type="PROSITE" id="PS50943">
    <property type="entry name" value="HTH_CROC1"/>
    <property type="match status" value="1"/>
</dbReference>
<organism evidence="2 3">
    <name type="scientific">Vagococcus allomyrinae</name>
    <dbReference type="NCBI Taxonomy" id="2794353"/>
    <lineage>
        <taxon>Bacteria</taxon>
        <taxon>Bacillati</taxon>
        <taxon>Bacillota</taxon>
        <taxon>Bacilli</taxon>
        <taxon>Lactobacillales</taxon>
        <taxon>Enterococcaceae</taxon>
        <taxon>Vagococcus</taxon>
    </lineage>
</organism>
<keyword evidence="3" id="KW-1185">Reference proteome</keyword>
<dbReference type="Pfam" id="PF01381">
    <property type="entry name" value="HTH_3"/>
    <property type="match status" value="1"/>
</dbReference>
<accession>A0A940PIG4</accession>
<feature type="domain" description="HTH cro/C1-type" evidence="1">
    <location>
        <begin position="18"/>
        <end position="73"/>
    </location>
</feature>
<dbReference type="SMART" id="SM00530">
    <property type="entry name" value="HTH_XRE"/>
    <property type="match status" value="1"/>
</dbReference>
<name>A0A940PIG4_9ENTE</name>
<dbReference type="RefSeq" id="WP_209533073.1">
    <property type="nucleotide sequence ID" value="NZ_JAEEGA010000031.1"/>
</dbReference>
<evidence type="ECO:0000259" key="1">
    <source>
        <dbReference type="PROSITE" id="PS50943"/>
    </source>
</evidence>
<dbReference type="Proteomes" id="UP000674938">
    <property type="component" value="Unassembled WGS sequence"/>
</dbReference>
<protein>
    <submittedName>
        <fullName evidence="2">Helix-turn-helix transcriptional regulator</fullName>
    </submittedName>
</protein>
<proteinExistence type="predicted"/>
<dbReference type="InterPro" id="IPR010982">
    <property type="entry name" value="Lambda_DNA-bd_dom_sf"/>
</dbReference>
<evidence type="ECO:0000313" key="3">
    <source>
        <dbReference type="Proteomes" id="UP000674938"/>
    </source>
</evidence>
<dbReference type="GO" id="GO:0003677">
    <property type="term" value="F:DNA binding"/>
    <property type="evidence" value="ECO:0007669"/>
    <property type="project" value="InterPro"/>
</dbReference>
<reference evidence="2" key="1">
    <citation type="submission" date="2020-12" db="EMBL/GenBank/DDBJ databases">
        <title>Vagococcus allomyrinae sp. nov. and Enterococcus lavae sp. nov., isolated from the larvae of Allomyrina dichotoma.</title>
        <authorList>
            <person name="Lee S.D."/>
        </authorList>
    </citation>
    <scope>NUCLEOTIDE SEQUENCE</scope>
    <source>
        <strain evidence="2">BWB3-3</strain>
    </source>
</reference>
<gene>
    <name evidence="2" type="ORF">I6N95_26360</name>
</gene>
<dbReference type="EMBL" id="JAEEGA010000031">
    <property type="protein sequence ID" value="MBP1044538.1"/>
    <property type="molecule type" value="Genomic_DNA"/>
</dbReference>
<dbReference type="AlphaFoldDB" id="A0A940PIG4"/>
<sequence length="192" mass="21672">MVRDQQQKELLESASQLLVQVRRDNRLTQEKLAEKMGVSAQTIKRMERGEGAKLDLVKFSKALEACGERLVVSKKSKQRAHYAAVAKEQQIISHFREGQIAEANQELEQLKKWEYSILEADGRSLHEVGVALSLYFAGKPGASVSRLNKMLLGVALSGYKKRALQYQQIYLNTIEAAEKVLLQKEKRGESDV</sequence>
<dbReference type="CDD" id="cd00093">
    <property type="entry name" value="HTH_XRE"/>
    <property type="match status" value="1"/>
</dbReference>